<name>A0A2K2DCG3_BRADI</name>
<evidence type="ECO:0000313" key="2">
    <source>
        <dbReference type="EMBL" id="PNT71957.1"/>
    </source>
</evidence>
<accession>A0A2K2DCG3</accession>
<reference evidence="2 3" key="1">
    <citation type="journal article" date="2010" name="Nature">
        <title>Genome sequencing and analysis of the model grass Brachypodium distachyon.</title>
        <authorList>
            <consortium name="International Brachypodium Initiative"/>
        </authorList>
    </citation>
    <scope>NUCLEOTIDE SEQUENCE [LARGE SCALE GENOMIC DNA]</scope>
    <source>
        <strain evidence="2 3">Bd21</strain>
    </source>
</reference>
<keyword evidence="4" id="KW-1185">Reference proteome</keyword>
<gene>
    <name evidence="2" type="ORF">BRADI_2g37799v3</name>
</gene>
<protein>
    <submittedName>
        <fullName evidence="2 3">Uncharacterized protein</fullName>
    </submittedName>
</protein>
<reference evidence="2" key="2">
    <citation type="submission" date="2017-06" db="EMBL/GenBank/DDBJ databases">
        <title>WGS assembly of Brachypodium distachyon.</title>
        <authorList>
            <consortium name="The International Brachypodium Initiative"/>
            <person name="Lucas S."/>
            <person name="Harmon-Smith M."/>
            <person name="Lail K."/>
            <person name="Tice H."/>
            <person name="Grimwood J."/>
            <person name="Bruce D."/>
            <person name="Barry K."/>
            <person name="Shu S."/>
            <person name="Lindquist E."/>
            <person name="Wang M."/>
            <person name="Pitluck S."/>
            <person name="Vogel J.P."/>
            <person name="Garvin D.F."/>
            <person name="Mockler T.C."/>
            <person name="Schmutz J."/>
            <person name="Rokhsar D."/>
            <person name="Bevan M.W."/>
        </authorList>
    </citation>
    <scope>NUCLEOTIDE SEQUENCE</scope>
    <source>
        <strain evidence="2">Bd21</strain>
    </source>
</reference>
<proteinExistence type="predicted"/>
<organism evidence="2">
    <name type="scientific">Brachypodium distachyon</name>
    <name type="common">Purple false brome</name>
    <name type="synonym">Trachynia distachya</name>
    <dbReference type="NCBI Taxonomy" id="15368"/>
    <lineage>
        <taxon>Eukaryota</taxon>
        <taxon>Viridiplantae</taxon>
        <taxon>Streptophyta</taxon>
        <taxon>Embryophyta</taxon>
        <taxon>Tracheophyta</taxon>
        <taxon>Spermatophyta</taxon>
        <taxon>Magnoliopsida</taxon>
        <taxon>Liliopsida</taxon>
        <taxon>Poales</taxon>
        <taxon>Poaceae</taxon>
        <taxon>BOP clade</taxon>
        <taxon>Pooideae</taxon>
        <taxon>Stipodae</taxon>
        <taxon>Brachypodieae</taxon>
        <taxon>Brachypodium</taxon>
    </lineage>
</organism>
<dbReference type="EnsemblPlants" id="PNT71957">
    <property type="protein sequence ID" value="PNT71957"/>
    <property type="gene ID" value="BRADI_2g37799v3"/>
</dbReference>
<evidence type="ECO:0000313" key="4">
    <source>
        <dbReference type="Proteomes" id="UP000008810"/>
    </source>
</evidence>
<evidence type="ECO:0000313" key="3">
    <source>
        <dbReference type="EnsemblPlants" id="PNT71957"/>
    </source>
</evidence>
<feature type="region of interest" description="Disordered" evidence="1">
    <location>
        <begin position="1"/>
        <end position="20"/>
    </location>
</feature>
<dbReference type="Gramene" id="PNT71957">
    <property type="protein sequence ID" value="PNT71957"/>
    <property type="gene ID" value="BRADI_2g37799v3"/>
</dbReference>
<evidence type="ECO:0000256" key="1">
    <source>
        <dbReference type="SAM" id="MobiDB-lite"/>
    </source>
</evidence>
<dbReference type="AlphaFoldDB" id="A0A2K2DCG3"/>
<dbReference type="InParanoid" id="A0A2K2DCG3"/>
<dbReference type="Proteomes" id="UP000008810">
    <property type="component" value="Chromosome 2"/>
</dbReference>
<sequence>MHCQPYARTTSSHRSQQITPGLDSRNLSLDLWILQEQQLSLIVHNRSGGRKTRRKWLDRIRSNRCKHF</sequence>
<feature type="compositionally biased region" description="Polar residues" evidence="1">
    <location>
        <begin position="7"/>
        <end position="19"/>
    </location>
</feature>
<dbReference type="EMBL" id="CM000881">
    <property type="protein sequence ID" value="PNT71957.1"/>
    <property type="molecule type" value="Genomic_DNA"/>
</dbReference>
<reference evidence="3" key="3">
    <citation type="submission" date="2018-08" db="UniProtKB">
        <authorList>
            <consortium name="EnsemblPlants"/>
        </authorList>
    </citation>
    <scope>IDENTIFICATION</scope>
    <source>
        <strain evidence="3">cv. Bd21</strain>
    </source>
</reference>